<gene>
    <name evidence="1" type="ORF">KDW_58270</name>
</gene>
<comment type="caution">
    <text evidence="1">The sequence shown here is derived from an EMBL/GenBank/DDBJ whole genome shotgun (WGS) entry which is preliminary data.</text>
</comment>
<dbReference type="AlphaFoldDB" id="A0A5J4KUR6"/>
<protein>
    <submittedName>
        <fullName evidence="1">Uncharacterized protein</fullName>
    </submittedName>
</protein>
<evidence type="ECO:0000313" key="1">
    <source>
        <dbReference type="EMBL" id="GER91665.1"/>
    </source>
</evidence>
<evidence type="ECO:0000313" key="2">
    <source>
        <dbReference type="Proteomes" id="UP000326912"/>
    </source>
</evidence>
<organism evidence="1 2">
    <name type="scientific">Dictyobacter vulcani</name>
    <dbReference type="NCBI Taxonomy" id="2607529"/>
    <lineage>
        <taxon>Bacteria</taxon>
        <taxon>Bacillati</taxon>
        <taxon>Chloroflexota</taxon>
        <taxon>Ktedonobacteria</taxon>
        <taxon>Ktedonobacterales</taxon>
        <taxon>Dictyobacteraceae</taxon>
        <taxon>Dictyobacter</taxon>
    </lineage>
</organism>
<proteinExistence type="predicted"/>
<name>A0A5J4KUR6_9CHLR</name>
<accession>A0A5J4KUR6</accession>
<dbReference type="Proteomes" id="UP000326912">
    <property type="component" value="Unassembled WGS sequence"/>
</dbReference>
<dbReference type="EMBL" id="BKZW01000004">
    <property type="protein sequence ID" value="GER91665.1"/>
    <property type="molecule type" value="Genomic_DNA"/>
</dbReference>
<keyword evidence="2" id="KW-1185">Reference proteome</keyword>
<sequence length="64" mass="7080">MQIRATSGNFMTQLSPLNEMSMSSDVLNTSIDDIHTVIHILSLGQILCQQIKGLCLDSVRRCAM</sequence>
<reference evidence="1 2" key="1">
    <citation type="submission" date="2019-10" db="EMBL/GenBank/DDBJ databases">
        <title>Dictyobacter vulcani sp. nov., within the class Ktedonobacteria, isolated from soil of volcanic Mt. Zao.</title>
        <authorList>
            <person name="Zheng Y."/>
            <person name="Wang C.M."/>
            <person name="Sakai Y."/>
            <person name="Abe K."/>
            <person name="Yokota A."/>
            <person name="Yabe S."/>
        </authorList>
    </citation>
    <scope>NUCLEOTIDE SEQUENCE [LARGE SCALE GENOMIC DNA]</scope>
    <source>
        <strain evidence="1 2">W12</strain>
    </source>
</reference>